<evidence type="ECO:0000313" key="2">
    <source>
        <dbReference type="EMBL" id="OTW30565.1"/>
    </source>
</evidence>
<reference evidence="2 3" key="1">
    <citation type="submission" date="2017-04" db="EMBL/GenBank/DDBJ databases">
        <title>Staphylococcus agnetis, a potential pathogen in the broiler production.</title>
        <authorList>
            <person name="Poulsen L."/>
        </authorList>
    </citation>
    <scope>NUCLEOTIDE SEQUENCE [LARGE SCALE GENOMIC DNA]</scope>
    <source>
        <strain evidence="2 3">723_310714_2_2_spleen</strain>
    </source>
</reference>
<proteinExistence type="predicted"/>
<dbReference type="PROSITE" id="PS51354">
    <property type="entry name" value="GLUTAREDOXIN_2"/>
    <property type="match status" value="1"/>
</dbReference>
<gene>
    <name evidence="2" type="ORF">B9M88_09875</name>
</gene>
<protein>
    <submittedName>
        <fullName evidence="2">Thiol reductase thioredoxin</fullName>
    </submittedName>
</protein>
<evidence type="ECO:0000259" key="1">
    <source>
        <dbReference type="Pfam" id="PF00462"/>
    </source>
</evidence>
<dbReference type="RefSeq" id="WP_039645074.1">
    <property type="nucleotide sequence ID" value="NZ_JAPTFZ010000006.1"/>
</dbReference>
<dbReference type="SUPFAM" id="SSF52833">
    <property type="entry name" value="Thioredoxin-like"/>
    <property type="match status" value="1"/>
</dbReference>
<name>A0ABX3Z0Z8_9STAP</name>
<dbReference type="GeneID" id="41072887"/>
<dbReference type="CDD" id="cd02947">
    <property type="entry name" value="TRX_family"/>
    <property type="match status" value="1"/>
</dbReference>
<dbReference type="Proteomes" id="UP000195208">
    <property type="component" value="Unassembled WGS sequence"/>
</dbReference>
<evidence type="ECO:0000313" key="3">
    <source>
        <dbReference type="Proteomes" id="UP000195208"/>
    </source>
</evidence>
<keyword evidence="3" id="KW-1185">Reference proteome</keyword>
<feature type="domain" description="Glutaredoxin" evidence="1">
    <location>
        <begin position="5"/>
        <end position="45"/>
    </location>
</feature>
<comment type="caution">
    <text evidence="2">The sequence shown here is derived from an EMBL/GenBank/DDBJ whole genome shotgun (WGS) entry which is preliminary data.</text>
</comment>
<organism evidence="2 3">
    <name type="scientific">Staphylococcus agnetis</name>
    <dbReference type="NCBI Taxonomy" id="985762"/>
    <lineage>
        <taxon>Bacteria</taxon>
        <taxon>Bacillati</taxon>
        <taxon>Bacillota</taxon>
        <taxon>Bacilli</taxon>
        <taxon>Bacillales</taxon>
        <taxon>Staphylococcaceae</taxon>
        <taxon>Staphylococcus</taxon>
    </lineage>
</organism>
<sequence length="80" mass="8716">MTKFLLFGSPTCMPCKTVKGILPTLGFEFDYIDVIENPDLASEHLVMSTPTMVKLIDGVAVKTVVGQGAVMQLVDEELNQ</sequence>
<dbReference type="InterPro" id="IPR036249">
    <property type="entry name" value="Thioredoxin-like_sf"/>
</dbReference>
<dbReference type="EMBL" id="NEFX01000018">
    <property type="protein sequence ID" value="OTW30565.1"/>
    <property type="molecule type" value="Genomic_DNA"/>
</dbReference>
<dbReference type="InterPro" id="IPR002109">
    <property type="entry name" value="Glutaredoxin"/>
</dbReference>
<dbReference type="Pfam" id="PF00462">
    <property type="entry name" value="Glutaredoxin"/>
    <property type="match status" value="1"/>
</dbReference>
<dbReference type="Gene3D" id="3.40.30.10">
    <property type="entry name" value="Glutaredoxin"/>
    <property type="match status" value="1"/>
</dbReference>
<accession>A0ABX3Z0Z8</accession>